<organism evidence="4 5">
    <name type="scientific">Caenorhabditis nigoni</name>
    <dbReference type="NCBI Taxonomy" id="1611254"/>
    <lineage>
        <taxon>Eukaryota</taxon>
        <taxon>Metazoa</taxon>
        <taxon>Ecdysozoa</taxon>
        <taxon>Nematoda</taxon>
        <taxon>Chromadorea</taxon>
        <taxon>Rhabditida</taxon>
        <taxon>Rhabditina</taxon>
        <taxon>Rhabditomorpha</taxon>
        <taxon>Rhabditoidea</taxon>
        <taxon>Rhabditidae</taxon>
        <taxon>Peloderinae</taxon>
        <taxon>Caenorhabditis</taxon>
    </lineage>
</organism>
<feature type="compositionally biased region" description="Basic and acidic residues" evidence="2">
    <location>
        <begin position="1091"/>
        <end position="1100"/>
    </location>
</feature>
<evidence type="ECO:0000259" key="3">
    <source>
        <dbReference type="Pfam" id="PF03732"/>
    </source>
</evidence>
<dbReference type="EMBL" id="PDUG01000005">
    <property type="protein sequence ID" value="PIC26101.1"/>
    <property type="molecule type" value="Genomic_DNA"/>
</dbReference>
<feature type="compositionally biased region" description="Polar residues" evidence="2">
    <location>
        <begin position="1017"/>
        <end position="1051"/>
    </location>
</feature>
<feature type="compositionally biased region" description="Polar residues" evidence="2">
    <location>
        <begin position="253"/>
        <end position="281"/>
    </location>
</feature>
<evidence type="ECO:0000256" key="1">
    <source>
        <dbReference type="SAM" id="Coils"/>
    </source>
</evidence>
<dbReference type="AlphaFoldDB" id="A0A2G5TGB5"/>
<dbReference type="Proteomes" id="UP000230233">
    <property type="component" value="Chromosome V"/>
</dbReference>
<dbReference type="Gene3D" id="2.40.70.10">
    <property type="entry name" value="Acid Proteases"/>
    <property type="match status" value="1"/>
</dbReference>
<keyword evidence="5" id="KW-1185">Reference proteome</keyword>
<feature type="region of interest" description="Disordered" evidence="2">
    <location>
        <begin position="905"/>
        <end position="1100"/>
    </location>
</feature>
<feature type="region of interest" description="Disordered" evidence="2">
    <location>
        <begin position="216"/>
        <end position="304"/>
    </location>
</feature>
<dbReference type="GO" id="GO:0003676">
    <property type="term" value="F:nucleic acid binding"/>
    <property type="evidence" value="ECO:0007669"/>
    <property type="project" value="InterPro"/>
</dbReference>
<sequence length="1100" mass="121953">MYSAEMSLLGKNASLPSGGEASDACSGEGGRAKHSTPLEHSEAEHSFVKNVSSPMVSLELTVGLQEGVNSKDKQCKVKESSEAEEVFPGDRFGISFEQRGMESITLSRKIAERSVQSVSDAEEYAVYHPTEVKGAGKQLMCVTGVSNHCGHVPFVNLEKKQVESFTECLGVRTSLVSTVSERKRLCDEVELSCVCRPESLAALCLNGQRRQDIDVNRTRDGSIQSQGTTRCKRNNETLVDVVRKTTKEENEAGSVSSTGQSTATDDNGSDQATKGQPSFGPSSEVAGGGGRAKHSTSSGSEDGEKVTHLKVIELENIPFIMMIEVSKYTGKVKPFSNPEFQDFSTFLRSFEDNCKFEDEMTPEKKLAYFLMLLGEEARDRADEAMRNEPTISLEDLIKHLKYRYENPMYRWRYIDQLRAIKRDHGESVNDFYSRVTKLARKAHDGSFNDETKTMIINNFFCGLEPEMRAFVQSRDPKTVEDYLHAALLGELNKTTSLQTQQITPLSTNAFNEIRSILSKTTEHVNHWLQREEQCRQGSHHQRFTEAQVFSNQVNPEAQQSRRNDGDGFNGVNQLLKEDGVNNVRCFYCNNIGHIASGCLTKKADKRSQKMQQSANRNDRAVDQGTIQGQTLSAAEAEKWKPIEERFTRTVDNLQEQLRASQRRNEELLAAQGISVPDRRVMMVHEPKCKDELAQKPIDAPGTQNEDTSSFIVAQVPVRANGYLCSALIDTGACISVASSEAATLLGLFNLEPSKSTSALGLGGSPVQMKGSHIVTFQIGSLDICQRVHFTDGPCSPGRADSYLFILGNDVLSRLPRFFIDYGHKEFHFGEDVLPLGKGNRVLSKPTASEDVNEEANSTMLTVIEPLDSDALATTNEDFQANETELEEAHEYVMSNNLLTSTPQKIASSSTIMSPEVRQQPSKPAVNLNQYTRQKGSSPRKSKSETDQFKDGKGQAKNKDGNPCRRNNHQETNGAKPKPKENVPPKTMTRPEGTIKKSQVQAKLKVKEPTKQFRKSSRQNISSLEVSSQRQTNSQSGAFSKTRRQPASQGDKLNSRNDAHQLSARRRQPSCSMGVKKNDPKGATTGSFTKKTNKDMGPRPN</sequence>
<gene>
    <name evidence="4" type="primary">Cnig_chr_V.g18780</name>
    <name evidence="4" type="ORF">B9Z55_018780</name>
</gene>
<accession>A0A2G5TGB5</accession>
<feature type="coiled-coil region" evidence="1">
    <location>
        <begin position="643"/>
        <end position="670"/>
    </location>
</feature>
<dbReference type="Gene3D" id="4.10.60.10">
    <property type="entry name" value="Zinc finger, CCHC-type"/>
    <property type="match status" value="1"/>
</dbReference>
<dbReference type="Pfam" id="PF03732">
    <property type="entry name" value="Retrotrans_gag"/>
    <property type="match status" value="1"/>
</dbReference>
<dbReference type="OrthoDB" id="5866954at2759"/>
<dbReference type="InterPro" id="IPR036875">
    <property type="entry name" value="Znf_CCHC_sf"/>
</dbReference>
<dbReference type="GO" id="GO:0008270">
    <property type="term" value="F:zinc ion binding"/>
    <property type="evidence" value="ECO:0007669"/>
    <property type="project" value="InterPro"/>
</dbReference>
<evidence type="ECO:0000256" key="2">
    <source>
        <dbReference type="SAM" id="MobiDB-lite"/>
    </source>
</evidence>
<feature type="compositionally biased region" description="Basic and acidic residues" evidence="2">
    <location>
        <begin position="241"/>
        <end position="250"/>
    </location>
</feature>
<name>A0A2G5TGB5_9PELO</name>
<feature type="compositionally biased region" description="Polar residues" evidence="2">
    <location>
        <begin position="905"/>
        <end position="938"/>
    </location>
</feature>
<dbReference type="InterPro" id="IPR005162">
    <property type="entry name" value="Retrotrans_gag_dom"/>
</dbReference>
<feature type="domain" description="Retrotransposon gag" evidence="3">
    <location>
        <begin position="369"/>
        <end position="464"/>
    </location>
</feature>
<feature type="compositionally biased region" description="Basic and acidic residues" evidence="2">
    <location>
        <begin position="941"/>
        <end position="962"/>
    </location>
</feature>
<dbReference type="STRING" id="1611254.A0A2G5TGB5"/>
<feature type="region of interest" description="Disordered" evidence="2">
    <location>
        <begin position="9"/>
        <end position="43"/>
    </location>
</feature>
<evidence type="ECO:0000313" key="4">
    <source>
        <dbReference type="EMBL" id="PIC26101.1"/>
    </source>
</evidence>
<protein>
    <recommendedName>
        <fullName evidence="3">Retrotransposon gag domain-containing protein</fullName>
    </recommendedName>
</protein>
<keyword evidence="1" id="KW-0175">Coiled coil</keyword>
<dbReference type="SUPFAM" id="SSF50630">
    <property type="entry name" value="Acid proteases"/>
    <property type="match status" value="1"/>
</dbReference>
<dbReference type="CDD" id="cd00303">
    <property type="entry name" value="retropepsin_like"/>
    <property type="match status" value="1"/>
</dbReference>
<comment type="caution">
    <text evidence="4">The sequence shown here is derived from an EMBL/GenBank/DDBJ whole genome shotgun (WGS) entry which is preliminary data.</text>
</comment>
<dbReference type="SUPFAM" id="SSF57756">
    <property type="entry name" value="Retrovirus zinc finger-like domains"/>
    <property type="match status" value="1"/>
</dbReference>
<reference evidence="5" key="1">
    <citation type="submission" date="2017-10" db="EMBL/GenBank/DDBJ databases">
        <title>Rapid genome shrinkage in a self-fertile nematode reveals novel sperm competition proteins.</title>
        <authorList>
            <person name="Yin D."/>
            <person name="Schwarz E.M."/>
            <person name="Thomas C.G."/>
            <person name="Felde R.L."/>
            <person name="Korf I.F."/>
            <person name="Cutter A.D."/>
            <person name="Schartner C.M."/>
            <person name="Ralston E.J."/>
            <person name="Meyer B.J."/>
            <person name="Haag E.S."/>
        </authorList>
    </citation>
    <scope>NUCLEOTIDE SEQUENCE [LARGE SCALE GENOMIC DNA]</scope>
    <source>
        <strain evidence="5">JU1422</strain>
    </source>
</reference>
<dbReference type="InterPro" id="IPR021109">
    <property type="entry name" value="Peptidase_aspartic_dom_sf"/>
</dbReference>
<evidence type="ECO:0000313" key="5">
    <source>
        <dbReference type="Proteomes" id="UP000230233"/>
    </source>
</evidence>
<proteinExistence type="predicted"/>